<proteinExistence type="predicted"/>
<dbReference type="InterPro" id="IPR044926">
    <property type="entry name" value="RGS_subdomain_2"/>
</dbReference>
<dbReference type="Proteomes" id="UP001431209">
    <property type="component" value="Unassembled WGS sequence"/>
</dbReference>
<dbReference type="SMART" id="SM00315">
    <property type="entry name" value="RGS"/>
    <property type="match status" value="1"/>
</dbReference>
<comment type="caution">
    <text evidence="2">The sequence shown here is derived from an EMBL/GenBank/DDBJ whole genome shotgun (WGS) entry which is preliminary data.</text>
</comment>
<sequence>MFNKITSYDFDFDAVFDDPDLRNCLQCHLKAINEEGPYIFLTALEQYKRYIGCIPRYKAARNIMNQYISPGSQRDLNLDEQERCKILELFSKCTETNCPSTLFDDLRTHMYIEIKEEIMPDFFKSTTFISYIKEQLKKDPSYLCKIGTKRNKKVQTRKRGDSIFNGESSITDEDFEYALTNFNRSESDWKVIEKTSTCSQSVAKNLNNPSRFNDMREVMSFECSAEEAYHIMTCTHDYRERILRIQNSHFTYLDTFVRNSYAGISVHIKSQLPFPMKNRDFSAVITSRRQPDGSILLLAKNVNNDKIPKNKKYVRGVFFHLKLFKNTENGCEVTSISQIDLAGQSSPTLFNLAIKYKKRDSEIYDLIVGAVEERKLLGITGPEPEHPLSHILKHFEKTSGCINDGNVV</sequence>
<dbReference type="Pfam" id="PF01852">
    <property type="entry name" value="START"/>
    <property type="match status" value="1"/>
</dbReference>
<keyword evidence="3" id="KW-1185">Reference proteome</keyword>
<dbReference type="PANTHER" id="PTHR19308">
    <property type="entry name" value="PHOSPHATIDYLCHOLINE TRANSFER PROTEIN"/>
    <property type="match status" value="1"/>
</dbReference>
<dbReference type="InterPro" id="IPR016137">
    <property type="entry name" value="RGS"/>
</dbReference>
<dbReference type="GO" id="GO:0008289">
    <property type="term" value="F:lipid binding"/>
    <property type="evidence" value="ECO:0007669"/>
    <property type="project" value="InterPro"/>
</dbReference>
<dbReference type="SUPFAM" id="SSF55961">
    <property type="entry name" value="Bet v1-like"/>
    <property type="match status" value="1"/>
</dbReference>
<feature type="domain" description="RGS" evidence="1">
    <location>
        <begin position="11"/>
        <end position="132"/>
    </location>
</feature>
<dbReference type="CDD" id="cd00177">
    <property type="entry name" value="START"/>
    <property type="match status" value="1"/>
</dbReference>
<dbReference type="PANTHER" id="PTHR19308:SF14">
    <property type="entry name" value="START DOMAIN-CONTAINING PROTEIN"/>
    <property type="match status" value="1"/>
</dbReference>
<evidence type="ECO:0000259" key="1">
    <source>
        <dbReference type="PROSITE" id="PS50132"/>
    </source>
</evidence>
<organism evidence="2 3">
    <name type="scientific">Acrasis kona</name>
    <dbReference type="NCBI Taxonomy" id="1008807"/>
    <lineage>
        <taxon>Eukaryota</taxon>
        <taxon>Discoba</taxon>
        <taxon>Heterolobosea</taxon>
        <taxon>Tetramitia</taxon>
        <taxon>Eutetramitia</taxon>
        <taxon>Acrasidae</taxon>
        <taxon>Acrasis</taxon>
    </lineage>
</organism>
<dbReference type="InterPro" id="IPR036305">
    <property type="entry name" value="RGS_sf"/>
</dbReference>
<evidence type="ECO:0000313" key="2">
    <source>
        <dbReference type="EMBL" id="KAL0491903.1"/>
    </source>
</evidence>
<dbReference type="Pfam" id="PF00615">
    <property type="entry name" value="RGS"/>
    <property type="match status" value="1"/>
</dbReference>
<dbReference type="GO" id="GO:0005737">
    <property type="term" value="C:cytoplasm"/>
    <property type="evidence" value="ECO:0007669"/>
    <property type="project" value="UniProtKB-ARBA"/>
</dbReference>
<evidence type="ECO:0000313" key="3">
    <source>
        <dbReference type="Proteomes" id="UP001431209"/>
    </source>
</evidence>
<dbReference type="Gene3D" id="3.30.530.20">
    <property type="match status" value="1"/>
</dbReference>
<protein>
    <submittedName>
        <fullName evidence="2">Regulator of G-protein signaling</fullName>
    </submittedName>
</protein>
<accession>A0AAW2ZSI7</accession>
<gene>
    <name evidence="2" type="ORF">AKO1_010061</name>
</gene>
<dbReference type="InterPro" id="IPR051213">
    <property type="entry name" value="START_lipid_transfer"/>
</dbReference>
<reference evidence="2 3" key="1">
    <citation type="submission" date="2024-03" db="EMBL/GenBank/DDBJ databases">
        <title>The Acrasis kona genome and developmental transcriptomes reveal deep origins of eukaryotic multicellular pathways.</title>
        <authorList>
            <person name="Sheikh S."/>
            <person name="Fu C.-J."/>
            <person name="Brown M.W."/>
            <person name="Baldauf S.L."/>
        </authorList>
    </citation>
    <scope>NUCLEOTIDE SEQUENCE [LARGE SCALE GENOMIC DNA]</scope>
    <source>
        <strain evidence="2 3">ATCC MYA-3509</strain>
    </source>
</reference>
<dbReference type="InterPro" id="IPR002913">
    <property type="entry name" value="START_lipid-bd_dom"/>
</dbReference>
<name>A0AAW2ZSI7_9EUKA</name>
<dbReference type="Gene3D" id="1.10.167.10">
    <property type="entry name" value="Regulator of G-protein Signalling 4, domain 2"/>
    <property type="match status" value="1"/>
</dbReference>
<dbReference type="PROSITE" id="PS50132">
    <property type="entry name" value="RGS"/>
    <property type="match status" value="1"/>
</dbReference>
<dbReference type="SUPFAM" id="SSF48097">
    <property type="entry name" value="Regulator of G-protein signaling, RGS"/>
    <property type="match status" value="1"/>
</dbReference>
<dbReference type="EMBL" id="JAOPGA020001884">
    <property type="protein sequence ID" value="KAL0491903.1"/>
    <property type="molecule type" value="Genomic_DNA"/>
</dbReference>
<dbReference type="AlphaFoldDB" id="A0AAW2ZSI7"/>
<dbReference type="InterPro" id="IPR023393">
    <property type="entry name" value="START-like_dom_sf"/>
</dbReference>